<evidence type="ECO:0000259" key="3">
    <source>
        <dbReference type="Pfam" id="PF08652"/>
    </source>
</evidence>
<dbReference type="GO" id="GO:0004518">
    <property type="term" value="F:nuclease activity"/>
    <property type="evidence" value="ECO:0007669"/>
    <property type="project" value="UniProtKB-KW"/>
</dbReference>
<dbReference type="GO" id="GO:0000956">
    <property type="term" value="P:nuclear-transcribed mRNA catabolic process"/>
    <property type="evidence" value="ECO:0007669"/>
    <property type="project" value="TreeGrafter"/>
</dbReference>
<evidence type="ECO:0000313" key="4">
    <source>
        <dbReference type="EMBL" id="JAP86788.1"/>
    </source>
</evidence>
<accession>A0A131Z726</accession>
<dbReference type="InterPro" id="IPR013961">
    <property type="entry name" value="RAI1"/>
</dbReference>
<keyword evidence="2" id="KW-0378">Hydrolase</keyword>
<dbReference type="Pfam" id="PF08652">
    <property type="entry name" value="RAI1"/>
    <property type="match status" value="1"/>
</dbReference>
<dbReference type="GO" id="GO:0046872">
    <property type="term" value="F:metal ion binding"/>
    <property type="evidence" value="ECO:0007669"/>
    <property type="project" value="UniProtKB-KW"/>
</dbReference>
<dbReference type="EC" id="3.6.1.-" evidence="2"/>
<keyword evidence="2" id="KW-0539">Nucleus</keyword>
<dbReference type="GO" id="GO:0000166">
    <property type="term" value="F:nucleotide binding"/>
    <property type="evidence" value="ECO:0007669"/>
    <property type="project" value="UniProtKB-KW"/>
</dbReference>
<proteinExistence type="inferred from homology"/>
<protein>
    <recommendedName>
        <fullName evidence="2">Decapping nuclease</fullName>
        <ecNumber evidence="2">3.6.1.-</ecNumber>
    </recommendedName>
</protein>
<dbReference type="PANTHER" id="PTHR12395">
    <property type="entry name" value="DOM-3 RELATED"/>
    <property type="match status" value="1"/>
</dbReference>
<keyword evidence="2" id="KW-0547">Nucleotide-binding</keyword>
<comment type="function">
    <text evidence="2">Decapping enzyme for NAD-capped RNAs: specifically hydrolyzes the nicotinamide adenine dinucleotide (NAD) cap from a subset of RNAs by removing the entire NAD moiety from the 5'-end of an NAD-capped RNA.</text>
</comment>
<keyword evidence="2" id="KW-0694">RNA-binding</keyword>
<sequence>MESRCASAAVDAHYHALCSDPAGEQVAAISVREAVSLCQDGPPRYGAPREIGHYSILADGDDFEYADGDVAKRYLRARIPFRPMWNLNDGYESAVRASWISLTPAECLLRWIIRNKGKVVASSTNEVQSESVRTDFICCRLCFCVLMCTPYKEKIAWRIVASRHRGVVYLHVHPTKKEVHQYLKERDHCSWDRITYWGVKFHRVMSTSEPGVPPKEDELVRERDSYNTVLRGHIGSHTFVISGEVKAVDSSVQCEPGSTGSYVEFKTNCLISTEGQRSTFAKKKLLVWWAQSRLLGVPKGLCGFRHDNGIVMRVQEFDVKTMPDKAKGLWSEDVCMRFLNDMLNFIKEHVEGDDGRTVYLLKYEPSSCQITCKRLADPGKLYSLPDWFLKGIEGC</sequence>
<dbReference type="GO" id="GO:0034353">
    <property type="term" value="F:mRNA 5'-diphosphatase activity"/>
    <property type="evidence" value="ECO:0007669"/>
    <property type="project" value="TreeGrafter"/>
</dbReference>
<dbReference type="GO" id="GO:0003723">
    <property type="term" value="F:RNA binding"/>
    <property type="evidence" value="ECO:0007669"/>
    <property type="project" value="UniProtKB-KW"/>
</dbReference>
<keyword evidence="2" id="KW-0479">Metal-binding</keyword>
<comment type="similarity">
    <text evidence="1 2">Belongs to the DXO/Dom3Z family.</text>
</comment>
<dbReference type="EMBL" id="GEDV01001769">
    <property type="protein sequence ID" value="JAP86788.1"/>
    <property type="molecule type" value="Transcribed_RNA"/>
</dbReference>
<organism evidence="4">
    <name type="scientific">Rhipicephalus appendiculatus</name>
    <name type="common">Brown ear tick</name>
    <dbReference type="NCBI Taxonomy" id="34631"/>
    <lineage>
        <taxon>Eukaryota</taxon>
        <taxon>Metazoa</taxon>
        <taxon>Ecdysozoa</taxon>
        <taxon>Arthropoda</taxon>
        <taxon>Chelicerata</taxon>
        <taxon>Arachnida</taxon>
        <taxon>Acari</taxon>
        <taxon>Parasitiformes</taxon>
        <taxon>Ixodida</taxon>
        <taxon>Ixodoidea</taxon>
        <taxon>Ixodidae</taxon>
        <taxon>Rhipicephalinae</taxon>
        <taxon>Rhipicephalus</taxon>
        <taxon>Rhipicephalus</taxon>
    </lineage>
</organism>
<dbReference type="GO" id="GO:0005829">
    <property type="term" value="C:cytosol"/>
    <property type="evidence" value="ECO:0007669"/>
    <property type="project" value="TreeGrafter"/>
</dbReference>
<comment type="cofactor">
    <cofactor evidence="2">
        <name>a divalent metal cation</name>
        <dbReference type="ChEBI" id="CHEBI:60240"/>
    </cofactor>
</comment>
<dbReference type="GO" id="GO:0005634">
    <property type="term" value="C:nucleus"/>
    <property type="evidence" value="ECO:0007669"/>
    <property type="project" value="UniProtKB-SubCell"/>
</dbReference>
<keyword evidence="2" id="KW-0540">Nuclease</keyword>
<reference evidence="4" key="1">
    <citation type="journal article" date="2016" name="Ticks Tick Borne Dis.">
        <title>De novo assembly and annotation of the salivary gland transcriptome of Rhipicephalus appendiculatus male and female ticks during blood feeding.</title>
        <authorList>
            <person name="de Castro M.H."/>
            <person name="de Klerk D."/>
            <person name="Pienaar R."/>
            <person name="Latif A.A."/>
            <person name="Rees D.J."/>
            <person name="Mans B.J."/>
        </authorList>
    </citation>
    <scope>NUCLEOTIDE SEQUENCE</scope>
    <source>
        <tissue evidence="4">Salivary glands</tissue>
    </source>
</reference>
<dbReference type="InterPro" id="IPR039039">
    <property type="entry name" value="RAI1-like_fam"/>
</dbReference>
<dbReference type="GO" id="GO:0110155">
    <property type="term" value="P:NAD-cap decapping"/>
    <property type="evidence" value="ECO:0007669"/>
    <property type="project" value="TreeGrafter"/>
</dbReference>
<feature type="domain" description="RAI1-like" evidence="3">
    <location>
        <begin position="48"/>
        <end position="388"/>
    </location>
</feature>
<dbReference type="PANTHER" id="PTHR12395:SF9">
    <property type="entry name" value="DECAPPING AND EXORIBONUCLEASE PROTEIN"/>
    <property type="match status" value="1"/>
</dbReference>
<name>A0A131Z726_RHIAP</name>
<dbReference type="AlphaFoldDB" id="A0A131Z726"/>
<evidence type="ECO:0000256" key="2">
    <source>
        <dbReference type="RuleBase" id="RU367113"/>
    </source>
</evidence>
<comment type="subcellular location">
    <subcellularLocation>
        <location evidence="2">Nucleus</location>
    </subcellularLocation>
</comment>
<evidence type="ECO:0000256" key="1">
    <source>
        <dbReference type="ARBA" id="ARBA00006562"/>
    </source>
</evidence>